<evidence type="ECO:0000313" key="5">
    <source>
        <dbReference type="EMBL" id="TNY31874.1"/>
    </source>
</evidence>
<evidence type="ECO:0000256" key="1">
    <source>
        <dbReference type="ARBA" id="ARBA00022729"/>
    </source>
</evidence>
<dbReference type="EMBL" id="VFFF01000001">
    <property type="protein sequence ID" value="TNY31874.1"/>
    <property type="molecule type" value="Genomic_DNA"/>
</dbReference>
<evidence type="ECO:0000256" key="2">
    <source>
        <dbReference type="SAM" id="MobiDB-lite"/>
    </source>
</evidence>
<evidence type="ECO:0000256" key="3">
    <source>
        <dbReference type="SAM" id="SignalP"/>
    </source>
</evidence>
<gene>
    <name evidence="5" type="ORF">FHY64_00790</name>
</gene>
<feature type="chain" id="PRO_5023060824" evidence="3">
    <location>
        <begin position="21"/>
        <end position="168"/>
    </location>
</feature>
<evidence type="ECO:0000259" key="4">
    <source>
        <dbReference type="Pfam" id="PF13778"/>
    </source>
</evidence>
<dbReference type="OrthoDB" id="7362103at2"/>
<feature type="domain" description="DUF4174" evidence="4">
    <location>
        <begin position="55"/>
        <end position="156"/>
    </location>
</feature>
<comment type="caution">
    <text evidence="5">The sequence shown here is derived from an EMBL/GenBank/DDBJ whole genome shotgun (WGS) entry which is preliminary data.</text>
</comment>
<sequence length="168" mass="19196">MNRLFMALAAILLLPPAVSAQEAAPTDQPTGAPITAVERWQAAPDRVFEAAEIELEDFIWIARPVVIFADTRADPNFRRQLEMLSERIDDLVERDVLLVIDTDPSAESSVRMRLRPRGFMMALIGKDGQVKLRKPLPWSARELTRSIDKTPLRQQEVEERRIERQPVQ</sequence>
<organism evidence="5 6">
    <name type="scientific">Pelagovum pacificum</name>
    <dbReference type="NCBI Taxonomy" id="2588711"/>
    <lineage>
        <taxon>Bacteria</taxon>
        <taxon>Pseudomonadati</taxon>
        <taxon>Pseudomonadota</taxon>
        <taxon>Alphaproteobacteria</taxon>
        <taxon>Rhodobacterales</taxon>
        <taxon>Paracoccaceae</taxon>
        <taxon>Pelagovum</taxon>
    </lineage>
</organism>
<evidence type="ECO:0000313" key="6">
    <source>
        <dbReference type="Proteomes" id="UP000314011"/>
    </source>
</evidence>
<keyword evidence="6" id="KW-1185">Reference proteome</keyword>
<protein>
    <submittedName>
        <fullName evidence="5">DUF4174 domain-containing protein</fullName>
    </submittedName>
</protein>
<feature type="region of interest" description="Disordered" evidence="2">
    <location>
        <begin position="147"/>
        <end position="168"/>
    </location>
</feature>
<keyword evidence="1 3" id="KW-0732">Signal</keyword>
<dbReference type="Pfam" id="PF13778">
    <property type="entry name" value="DUF4174"/>
    <property type="match status" value="1"/>
</dbReference>
<feature type="signal peptide" evidence="3">
    <location>
        <begin position="1"/>
        <end position="20"/>
    </location>
</feature>
<name>A0A5C5GCK0_9RHOB</name>
<dbReference type="AlphaFoldDB" id="A0A5C5GCK0"/>
<proteinExistence type="predicted"/>
<dbReference type="RefSeq" id="WP_140192555.1">
    <property type="nucleotide sequence ID" value="NZ_CP065915.1"/>
</dbReference>
<accession>A0A5C5GCK0</accession>
<dbReference type="Proteomes" id="UP000314011">
    <property type="component" value="Unassembled WGS sequence"/>
</dbReference>
<dbReference type="InterPro" id="IPR025232">
    <property type="entry name" value="DUF4174"/>
</dbReference>
<reference evidence="5 6" key="1">
    <citation type="submission" date="2019-06" db="EMBL/GenBank/DDBJ databases">
        <title>Genome of new Rhodobacteraceae sp. SM1903.</title>
        <authorList>
            <person name="Ren X."/>
        </authorList>
    </citation>
    <scope>NUCLEOTIDE SEQUENCE [LARGE SCALE GENOMIC DNA]</scope>
    <source>
        <strain evidence="5 6">SM1903</strain>
    </source>
</reference>